<dbReference type="PANTHER" id="PTHR42718:SF9">
    <property type="entry name" value="MAJOR FACILITATOR SUPERFAMILY MULTIDRUG TRANSPORTER MFSC"/>
    <property type="match status" value="1"/>
</dbReference>
<dbReference type="AlphaFoldDB" id="A0A9X2A062"/>
<keyword evidence="2" id="KW-0813">Transport</keyword>
<feature type="transmembrane region" description="Helical" evidence="6">
    <location>
        <begin position="345"/>
        <end position="364"/>
    </location>
</feature>
<dbReference type="EMBL" id="JAKRYL010000005">
    <property type="protein sequence ID" value="MCL7746827.1"/>
    <property type="molecule type" value="Genomic_DNA"/>
</dbReference>
<dbReference type="InterPro" id="IPR011701">
    <property type="entry name" value="MFS"/>
</dbReference>
<dbReference type="InterPro" id="IPR036259">
    <property type="entry name" value="MFS_trans_sf"/>
</dbReference>
<proteinExistence type="predicted"/>
<dbReference type="RefSeq" id="WP_250095737.1">
    <property type="nucleotide sequence ID" value="NZ_JAKRYL010000005.1"/>
</dbReference>
<feature type="transmembrane region" description="Helical" evidence="6">
    <location>
        <begin position="194"/>
        <end position="213"/>
    </location>
</feature>
<dbReference type="GO" id="GO:0005886">
    <property type="term" value="C:plasma membrane"/>
    <property type="evidence" value="ECO:0007669"/>
    <property type="project" value="UniProtKB-SubCell"/>
</dbReference>
<dbReference type="Pfam" id="PF07690">
    <property type="entry name" value="MFS_1"/>
    <property type="match status" value="2"/>
</dbReference>
<feature type="transmembrane region" description="Helical" evidence="6">
    <location>
        <begin position="410"/>
        <end position="430"/>
    </location>
</feature>
<dbReference type="Gene3D" id="1.20.1250.20">
    <property type="entry name" value="MFS general substrate transporter like domains"/>
    <property type="match status" value="1"/>
</dbReference>
<evidence type="ECO:0000256" key="2">
    <source>
        <dbReference type="ARBA" id="ARBA00022448"/>
    </source>
</evidence>
<dbReference type="PRINTS" id="PR01036">
    <property type="entry name" value="TCRTETB"/>
</dbReference>
<accession>A0A9X2A062</accession>
<evidence type="ECO:0000256" key="1">
    <source>
        <dbReference type="ARBA" id="ARBA00004651"/>
    </source>
</evidence>
<dbReference type="PROSITE" id="PS50850">
    <property type="entry name" value="MFS"/>
    <property type="match status" value="1"/>
</dbReference>
<evidence type="ECO:0000256" key="5">
    <source>
        <dbReference type="ARBA" id="ARBA00023136"/>
    </source>
</evidence>
<dbReference type="GO" id="GO:0022857">
    <property type="term" value="F:transmembrane transporter activity"/>
    <property type="evidence" value="ECO:0007669"/>
    <property type="project" value="InterPro"/>
</dbReference>
<dbReference type="CDD" id="cd17321">
    <property type="entry name" value="MFS_MMR_MDR_like"/>
    <property type="match status" value="1"/>
</dbReference>
<keyword evidence="4 6" id="KW-1133">Transmembrane helix</keyword>
<comment type="caution">
    <text evidence="8">The sequence shown here is derived from an EMBL/GenBank/DDBJ whole genome shotgun (WGS) entry which is preliminary data.</text>
</comment>
<evidence type="ECO:0000256" key="6">
    <source>
        <dbReference type="SAM" id="Phobius"/>
    </source>
</evidence>
<evidence type="ECO:0000259" key="7">
    <source>
        <dbReference type="PROSITE" id="PS50850"/>
    </source>
</evidence>
<feature type="transmembrane region" description="Helical" evidence="6">
    <location>
        <begin position="219"/>
        <end position="236"/>
    </location>
</feature>
<gene>
    <name evidence="8" type="ORF">MF646_06785</name>
</gene>
<feature type="transmembrane region" description="Helical" evidence="6">
    <location>
        <begin position="163"/>
        <end position="182"/>
    </location>
</feature>
<evidence type="ECO:0000256" key="4">
    <source>
        <dbReference type="ARBA" id="ARBA00022989"/>
    </source>
</evidence>
<feature type="transmembrane region" description="Helical" evidence="6">
    <location>
        <begin position="321"/>
        <end position="339"/>
    </location>
</feature>
<reference evidence="8" key="1">
    <citation type="submission" date="2022-02" db="EMBL/GenBank/DDBJ databases">
        <title>Halalkalibacter sp. nov. isolated from Lonar Lake, India.</title>
        <authorList>
            <person name="Joshi A."/>
            <person name="Thite S."/>
            <person name="Lodha T."/>
        </authorList>
    </citation>
    <scope>NUCLEOTIDE SEQUENCE</scope>
    <source>
        <strain evidence="8">MEB205</strain>
    </source>
</reference>
<protein>
    <submittedName>
        <fullName evidence="8">MFS transporter</fullName>
    </submittedName>
</protein>
<comment type="subcellular location">
    <subcellularLocation>
        <location evidence="1">Cell membrane</location>
        <topology evidence="1">Multi-pass membrane protein</topology>
    </subcellularLocation>
</comment>
<keyword evidence="5 6" id="KW-0472">Membrane</keyword>
<dbReference type="Proteomes" id="UP001139150">
    <property type="component" value="Unassembled WGS sequence"/>
</dbReference>
<evidence type="ECO:0000313" key="9">
    <source>
        <dbReference type="Proteomes" id="UP001139150"/>
    </source>
</evidence>
<dbReference type="SUPFAM" id="SSF103473">
    <property type="entry name" value="MFS general substrate transporter"/>
    <property type="match status" value="1"/>
</dbReference>
<dbReference type="InterPro" id="IPR020846">
    <property type="entry name" value="MFS_dom"/>
</dbReference>
<feature type="transmembrane region" description="Helical" evidence="6">
    <location>
        <begin position="75"/>
        <end position="94"/>
    </location>
</feature>
<feature type="transmembrane region" description="Helical" evidence="6">
    <location>
        <begin position="45"/>
        <end position="63"/>
    </location>
</feature>
<feature type="transmembrane region" description="Helical" evidence="6">
    <location>
        <begin position="133"/>
        <end position="157"/>
    </location>
</feature>
<keyword evidence="9" id="KW-1185">Reference proteome</keyword>
<sequence length="444" mass="47611">MNKTNYQLILLGILTGTFLVPVNSTMIAVGLPVIAGDLQVSIPQITWVVTIYLIIMAVAQPIAGKLGDMYGNKKVMMIGFLLFLVSSIACAFSYNILSLIIFRSLQALGGALATPNATAIIRHVMPKEKLSNVFGIFGLSMGLGAAIGPLVGAGLIGWLGWQAIFWVNVPFLLFSIILTWTLVPSVNVEKKHALDVLGSLYLGVMLTLITLFVTNPEYVSVWTILLLLGSIALFIFQERRTKSPVIEFALFKNIGFSSSNVSIFINNFVMYSTVLFIPIILVMYDYPIGSVGLLLFAFSLAMSLSSLFGGKLANRYGKEKIIALSFFLLCMSVLLYFGFGEQASSLYMTIVLILGGASAGMGVASMQAANLESVPKEKSGAASGIYSTFRYMGGMMASASVSLLAGSSLLYVLLLVFSVLGLIMSGVLTVRSRNKGEGSFAEGA</sequence>
<feature type="transmembrane region" description="Helical" evidence="6">
    <location>
        <begin position="290"/>
        <end position="309"/>
    </location>
</feature>
<feature type="domain" description="Major facilitator superfamily (MFS) profile" evidence="7">
    <location>
        <begin position="9"/>
        <end position="433"/>
    </location>
</feature>
<evidence type="ECO:0000313" key="8">
    <source>
        <dbReference type="EMBL" id="MCL7746827.1"/>
    </source>
</evidence>
<feature type="transmembrane region" description="Helical" evidence="6">
    <location>
        <begin position="261"/>
        <end position="284"/>
    </location>
</feature>
<organism evidence="8 9">
    <name type="scientific">Halalkalibacter alkaliphilus</name>
    <dbReference type="NCBI Taxonomy" id="2917993"/>
    <lineage>
        <taxon>Bacteria</taxon>
        <taxon>Bacillati</taxon>
        <taxon>Bacillota</taxon>
        <taxon>Bacilli</taxon>
        <taxon>Bacillales</taxon>
        <taxon>Bacillaceae</taxon>
        <taxon>Halalkalibacter</taxon>
    </lineage>
</organism>
<name>A0A9X2A062_9BACI</name>
<evidence type="ECO:0000256" key="3">
    <source>
        <dbReference type="ARBA" id="ARBA00022692"/>
    </source>
</evidence>
<dbReference type="PANTHER" id="PTHR42718">
    <property type="entry name" value="MAJOR FACILITATOR SUPERFAMILY MULTIDRUG TRANSPORTER MFSC"/>
    <property type="match status" value="1"/>
</dbReference>
<keyword evidence="3 6" id="KW-0812">Transmembrane</keyword>